<protein>
    <submittedName>
        <fullName evidence="1">Heme peroxidase</fullName>
    </submittedName>
</protein>
<evidence type="ECO:0000313" key="2">
    <source>
        <dbReference type="Proteomes" id="UP000308600"/>
    </source>
</evidence>
<organism evidence="1 2">
    <name type="scientific">Pluteus cervinus</name>
    <dbReference type="NCBI Taxonomy" id="181527"/>
    <lineage>
        <taxon>Eukaryota</taxon>
        <taxon>Fungi</taxon>
        <taxon>Dikarya</taxon>
        <taxon>Basidiomycota</taxon>
        <taxon>Agaricomycotina</taxon>
        <taxon>Agaricomycetes</taxon>
        <taxon>Agaricomycetidae</taxon>
        <taxon>Agaricales</taxon>
        <taxon>Pluteineae</taxon>
        <taxon>Pluteaceae</taxon>
        <taxon>Pluteus</taxon>
    </lineage>
</organism>
<keyword evidence="1" id="KW-0575">Peroxidase</keyword>
<keyword evidence="1" id="KW-0560">Oxidoreductase</keyword>
<reference evidence="1 2" key="1">
    <citation type="journal article" date="2019" name="Nat. Ecol. Evol.">
        <title>Megaphylogeny resolves global patterns of mushroom evolution.</title>
        <authorList>
            <person name="Varga T."/>
            <person name="Krizsan K."/>
            <person name="Foldi C."/>
            <person name="Dima B."/>
            <person name="Sanchez-Garcia M."/>
            <person name="Sanchez-Ramirez S."/>
            <person name="Szollosi G.J."/>
            <person name="Szarkandi J.G."/>
            <person name="Papp V."/>
            <person name="Albert L."/>
            <person name="Andreopoulos W."/>
            <person name="Angelini C."/>
            <person name="Antonin V."/>
            <person name="Barry K.W."/>
            <person name="Bougher N.L."/>
            <person name="Buchanan P."/>
            <person name="Buyck B."/>
            <person name="Bense V."/>
            <person name="Catcheside P."/>
            <person name="Chovatia M."/>
            <person name="Cooper J."/>
            <person name="Damon W."/>
            <person name="Desjardin D."/>
            <person name="Finy P."/>
            <person name="Geml J."/>
            <person name="Haridas S."/>
            <person name="Hughes K."/>
            <person name="Justo A."/>
            <person name="Karasinski D."/>
            <person name="Kautmanova I."/>
            <person name="Kiss B."/>
            <person name="Kocsube S."/>
            <person name="Kotiranta H."/>
            <person name="LaButti K.M."/>
            <person name="Lechner B.E."/>
            <person name="Liimatainen K."/>
            <person name="Lipzen A."/>
            <person name="Lukacs Z."/>
            <person name="Mihaltcheva S."/>
            <person name="Morgado L.N."/>
            <person name="Niskanen T."/>
            <person name="Noordeloos M.E."/>
            <person name="Ohm R.A."/>
            <person name="Ortiz-Santana B."/>
            <person name="Ovrebo C."/>
            <person name="Racz N."/>
            <person name="Riley R."/>
            <person name="Savchenko A."/>
            <person name="Shiryaev A."/>
            <person name="Soop K."/>
            <person name="Spirin V."/>
            <person name="Szebenyi C."/>
            <person name="Tomsovsky M."/>
            <person name="Tulloss R.E."/>
            <person name="Uehling J."/>
            <person name="Grigoriev I.V."/>
            <person name="Vagvolgyi C."/>
            <person name="Papp T."/>
            <person name="Martin F.M."/>
            <person name="Miettinen O."/>
            <person name="Hibbett D.S."/>
            <person name="Nagy L.G."/>
        </authorList>
    </citation>
    <scope>NUCLEOTIDE SEQUENCE [LARGE SCALE GENOMIC DNA]</scope>
    <source>
        <strain evidence="1 2">NL-1719</strain>
    </source>
</reference>
<name>A0ACD3A715_9AGAR</name>
<dbReference type="Proteomes" id="UP000308600">
    <property type="component" value="Unassembled WGS sequence"/>
</dbReference>
<keyword evidence="2" id="KW-1185">Reference proteome</keyword>
<evidence type="ECO:0000313" key="1">
    <source>
        <dbReference type="EMBL" id="TFK61377.1"/>
    </source>
</evidence>
<sequence length="1221" mass="136270">MSYFSRFLDQTLLEVGEPATSPRHYAKAFAPPPAPPLDERAINELIEASKNEKDVDVPDRLRILRSANAALSISDPAEQKKRDVNTAAIPLVTGHLSSVDQRPLTDQAGANEKPYVRLVDQSPDHLPNPEEVFDKLLKGSDHQPNPAGVSSLLVSFSSLISLTQSFPSRESSSLNRASNALDLLPLYGLTEKDSKKIRPHPNDDSGGRGLLIPDTFFEVGDRLRFLPQTTSVLLVLLNRQHNHLARKLFELNEQGRWVDPATISEDREALQTQDDEIFKLARRLNQVTFRNMVVNDFLKGLIGIEVYDNVPSINLFANVQEAEQKENLASVEFLLQFGWNSMLSEADLANSKEALLEINGTEDVEVGELENYYNLFFEVEPDRDTRTVANLERSFKTGAFNDSELAAILFDANNSPAAAFRAKGTAQELRVFELEALKRAREWNVCGFNACRRLLGLPPYRSFEEWCGGNVAVAAAARELYGNVEELELYVGLRGEQTLDDGFKLGKTLTQGLIADIVQAVRSDPNFSQDCTPESLTAWGYNDAFGEPANGAYGGSVTKLLLRALPNEFTPQSVQALFPFLTPAEVQSQLTQLRAKNPNHPAAKFDYVFDKPEPKHVKTLNTTEAIKAVLADELTENGTISTGYGESVRDVLNNAGHLLIDDNRESHDRDEMTALLTLFPDAGSLKRYADYYRQLAEDVIQEKSQNVGDRQQVDIIQDVINTISARWAADKLCGVELNQPGGPTDRQFFQLLKDINNSMFGNHELHEKHPLLDRATKASQVVRGYIERSLSVANHEEETESWSTKYSSFFREVLFEKSPDFHPSHDYLARLAARSHDGDFKTLSSTTLGLAVLSSVSWAQTCAAAVRFYLDDKRAQERDILRGLVTEGREVNPQIMGYIREAQRLDPAVTTLHRIVHRNAVIQLQDGSTIELNQGDKVVADLKAALAEEGQNVDPTRQLSIAHGSGFHRCIGVPFVEATMPEVFKVIFSLEGLQRVKVSGKESLITSFTPPKNKTSSKPPKIVVGGKREERVRRILSNRCWDIAVVLFAAILFYWFTLVTGKVYGGLKSLIFSNPTTSTNLDSICPNTTILQPWQTHSLYEHHANQPAPFIITLTHTGNQPRKLTFIDIDKRDMQFKVFVDGKLRALSTDFRSDRRLDCGEDPEKCGELGYSTAEVLVKKGTHEVKFEWAGSGSGSSPNKGPVWGEGRVIRFMWKQEACRV</sequence>
<dbReference type="EMBL" id="ML208666">
    <property type="protein sequence ID" value="TFK61377.1"/>
    <property type="molecule type" value="Genomic_DNA"/>
</dbReference>
<accession>A0ACD3A715</accession>
<gene>
    <name evidence="1" type="ORF">BDN72DRAFT_849747</name>
</gene>
<proteinExistence type="predicted"/>